<dbReference type="Gene3D" id="3.40.50.880">
    <property type="match status" value="1"/>
</dbReference>
<evidence type="ECO:0000256" key="1">
    <source>
        <dbReference type="ARBA" id="ARBA00022574"/>
    </source>
</evidence>
<evidence type="ECO:0000259" key="6">
    <source>
        <dbReference type="Pfam" id="PF13205"/>
    </source>
</evidence>
<evidence type="ECO:0000259" key="7">
    <source>
        <dbReference type="Pfam" id="PF13313"/>
    </source>
</evidence>
<keyword evidence="5" id="KW-1133">Transmembrane helix</keyword>
<keyword evidence="9" id="KW-1185">Reference proteome</keyword>
<dbReference type="Pfam" id="PF13205">
    <property type="entry name" value="Big_5"/>
    <property type="match status" value="3"/>
</dbReference>
<sequence length="2132" mass="221479">MKKPKVKYLYLNTLILAILFWTVYVQIPDRDGPISAAHAASADSASGASGIELSGRGLDPVAISPDGNIWATVETDGKIVLWDTAAGRMLQALPAQAESPAQGILFGPDGKTLASVSDDSVKIWDTSAGSVRLTLSQTVPMRVLAFSPDGNWLAAADEEAAVTLIDARSGSVARQLATGQEAVNAMSFSPDGKWLATGGQDGRTKLWDPATGEEAAALPGNAAVTALAFSPDGNWLATGSENEQVFLWNVADKRPQLLTGHDSAVVKVAFSADRNHLISMAKTGQMIVWNLSDVSKLAVLQTSLSDVASALTGAVAETLNASPNIAAAAGVSNPAAGNVQSAQGLAAGRNADVSGKKRSPRHWKGVAALTVSPDGTLVGGSVDGQIKVWTAGGSERFTVSAHHGAGVTAIAFIVDGKDLVSVGRDSELEIRNVANGQQVQVLAAHEHPIRAVAASPNGKLLASAGEETRIMVWDAEARKLRNILSGGHSDFVNALCFSADGTHLASAGADGSVLWWEVETGRLVHTLLGHTGEVNAVACSPDGKWVASGGSDNTVYLWNVATGSQAARFDGHRAAVRAVAFNPDGQELASTGEDAQILVWNTVAKQLDRQIPAATKAVNALAYNPLGDLIAGGEDGQVTEWNPRTSQKIRSIDIKPPAPANNSVVEPGAAALDVLIAGRTGSSSVAHTRDGIFERILNWLIPTAKAAIPDPPGGPILIVTTTTDSIGKYYAEILRTEGLNEFAMADIATVNSTTLNAYDVVILSKMTLSSSQATLFSNWVSAGGNLITMRPDSQLANLLGVNMAGGTPLSNAYLRVDNSRVPGNGIVDQTLQFHGAADRYTLSGATSLATLYSNATTATANPALTLRSVGSSGGQAAAFAYDLATSIVQTRQGNPDWKDQERDGFAPIRSDDKFYGDAAGDSQPDWIDFNKLAIPQADEQQRLLANLILEMNRDRKPLPRFWYFPRGEKAVVIMTGDDHGNNGTQGRFNYFKSKSPSGCSVANWECVRGTSYIFPNTPLAPNDAAAYNADGFEMGLHLNTNCEDFTPSSLRSFYNQQLSDFTAKYSGIPAPVTMRHHCITWSDWVTGAVVQLENGIRFDTSYYFWPPGWVQNRPGFFNGSGMPMRFVNLDGSLIDVYNATSYMTDESGQTYPFTIDTLLDRALGQEGYYGAFTINAHTDVAQTPEATETVDSALARSVPVVSSKQMLDWLDGRNGSSFRSLTWNGNSLSFQVSRGAGANGLQAMVPVAAANGVSLTGIGGPSGAVQYTTPTVKGIQYAFFNATAGNYTATYGLDTTPPTVTSTFPAGGAGGIIQQPDVTATFSEPIDPSTVTTANFQLQAGSNPPVAATVSYDADTRTAKLKPATLLSPTTLYTARILTGIKDASGNPLASPYTWSFTTQAQPCVSGPCSAWPGSAVPGNPSANDSDSVELGVKFTVDLDGSITGVRFYKGTGNTGTHVGHLWTNTGQLLASATFGNETATGWQQVSFNPPVAVNAGTVYVASYYAPNGHYAATSSPEFGSTGVDAPPVHLLQSGVSGGNGVFVYGTGGGFPTASFQSTNYWVDVLFATSAGTDTTPPTVTGQSPQPNATGVAANTAVTATFSEAMQASTIGTSTFELRNAGGNLVPAAVSYAGNTATLTPNTALAAGVTYTATVKGGAAGVKDTAGNALAADVVWSFTTGGGAISCSGATSLWPSNPAPAVAADPDTDSVELGVKFRSNTNGFICGIRFYKGGTNTGTHIGKLWSSTGTLLASATFQNETASGWQQVSFASPVAITANTLYVASYVAPVGRYSADVNYFNSAVTSGPLTVPSNAEAGGNGVYRYGTGGFPTDTFQSTNYWVDVLFSTDTGQDTTPPTLTSRSPAPGATGVAAGTAVTATFSEAMDPATLTTATFQLQAGSNPVPATVNYNSISRTATLTPNGALAANTAYTATVKGGSTGVKDAAGNPLAADVSWTFTTASGGGGVACSGAAASIWPANPTPSIAADPDTDSVELGVKFQSNTNGFICGIRFYKGVTNTGTHIGKLWSSTGTLLASATFQNETASGWQQVSFASPVAITANTLYVASYVAPVGRYSADVNYFNSAVTSGPLTAPSNAAAGGNGVYRYGTGGFPTDTFQASNYWVDVLFTPN</sequence>
<organism evidence="8 9">
    <name type="scientific">Methylomicrobium album BG8</name>
    <dbReference type="NCBI Taxonomy" id="686340"/>
    <lineage>
        <taxon>Bacteria</taxon>
        <taxon>Pseudomonadati</taxon>
        <taxon>Pseudomonadota</taxon>
        <taxon>Gammaproteobacteria</taxon>
        <taxon>Methylococcales</taxon>
        <taxon>Methylococcaceae</taxon>
        <taxon>Methylomicrobium</taxon>
    </lineage>
</organism>
<dbReference type="InterPro" id="IPR019775">
    <property type="entry name" value="WD40_repeat_CS"/>
</dbReference>
<feature type="domain" description="DUF4082" evidence="7">
    <location>
        <begin position="1699"/>
        <end position="1842"/>
    </location>
</feature>
<feature type="domain" description="DUF4082" evidence="7">
    <location>
        <begin position="1982"/>
        <end position="2125"/>
    </location>
</feature>
<dbReference type="Gene3D" id="2.130.10.10">
    <property type="entry name" value="YVTN repeat-like/Quinoprotein amine dehydrogenase"/>
    <property type="match status" value="4"/>
</dbReference>
<evidence type="ECO:0000256" key="5">
    <source>
        <dbReference type="SAM" id="Phobius"/>
    </source>
</evidence>
<keyword evidence="5" id="KW-0472">Membrane</keyword>
<feature type="repeat" description="WD" evidence="4">
    <location>
        <begin position="359"/>
        <end position="389"/>
    </location>
</feature>
<feature type="repeat" description="WD" evidence="4">
    <location>
        <begin position="258"/>
        <end position="299"/>
    </location>
</feature>
<dbReference type="Proteomes" id="UP000005090">
    <property type="component" value="Chromosome"/>
</dbReference>
<evidence type="ECO:0000256" key="2">
    <source>
        <dbReference type="ARBA" id="ARBA00022729"/>
    </source>
</evidence>
<name>H8GLX8_METAL</name>
<dbReference type="InterPro" id="IPR001680">
    <property type="entry name" value="WD40_rpt"/>
</dbReference>
<feature type="repeat" description="WD" evidence="4">
    <location>
        <begin position="442"/>
        <end position="483"/>
    </location>
</feature>
<feature type="domain" description="SbsA Ig-like" evidence="6">
    <location>
        <begin position="1574"/>
        <end position="1680"/>
    </location>
</feature>
<feature type="repeat" description="WD" evidence="4">
    <location>
        <begin position="485"/>
        <end position="526"/>
    </location>
</feature>
<proteinExistence type="predicted"/>
<evidence type="ECO:0000313" key="9">
    <source>
        <dbReference type="Proteomes" id="UP000005090"/>
    </source>
</evidence>
<feature type="domain" description="SbsA Ig-like" evidence="6">
    <location>
        <begin position="1294"/>
        <end position="1399"/>
    </location>
</feature>
<dbReference type="PROSITE" id="PS50294">
    <property type="entry name" value="WD_REPEATS_REGION"/>
    <property type="match status" value="7"/>
</dbReference>
<feature type="repeat" description="WD" evidence="4">
    <location>
        <begin position="176"/>
        <end position="217"/>
    </location>
</feature>
<feature type="domain" description="SbsA Ig-like" evidence="6">
    <location>
        <begin position="1853"/>
        <end position="1960"/>
    </location>
</feature>
<feature type="repeat" description="WD" evidence="4">
    <location>
        <begin position="611"/>
        <end position="651"/>
    </location>
</feature>
<dbReference type="InterPro" id="IPR025141">
    <property type="entry name" value="DUF4082"/>
</dbReference>
<keyword evidence="1 4" id="KW-0853">WD repeat</keyword>
<dbReference type="Pfam" id="PF13313">
    <property type="entry name" value="DUF4082"/>
    <property type="match status" value="3"/>
</dbReference>
<protein>
    <submittedName>
        <fullName evidence="8">WD40 repeat-containing protein</fullName>
    </submittedName>
</protein>
<dbReference type="PROSITE" id="PS00678">
    <property type="entry name" value="WD_REPEATS_1"/>
    <property type="match status" value="2"/>
</dbReference>
<feature type="repeat" description="WD" evidence="4">
    <location>
        <begin position="61"/>
        <end position="92"/>
    </location>
</feature>
<dbReference type="SUPFAM" id="SSF50978">
    <property type="entry name" value="WD40 repeat-like"/>
    <property type="match status" value="2"/>
</dbReference>
<dbReference type="SMART" id="SM00320">
    <property type="entry name" value="WD40"/>
    <property type="match status" value="13"/>
</dbReference>
<dbReference type="PANTHER" id="PTHR19879">
    <property type="entry name" value="TRANSCRIPTION INITIATION FACTOR TFIID"/>
    <property type="match status" value="1"/>
</dbReference>
<dbReference type="InterPro" id="IPR036322">
    <property type="entry name" value="WD40_repeat_dom_sf"/>
</dbReference>
<feature type="repeat" description="WD" evidence="4">
    <location>
        <begin position="224"/>
        <end position="250"/>
    </location>
</feature>
<dbReference type="InterPro" id="IPR029062">
    <property type="entry name" value="Class_I_gatase-like"/>
</dbReference>
<dbReference type="eggNOG" id="COG2319">
    <property type="taxonomic scope" value="Bacteria"/>
</dbReference>
<dbReference type="STRING" id="686340.Metal_0315"/>
<dbReference type="SUPFAM" id="SSF52317">
    <property type="entry name" value="Class I glutamine amidotransferase-like"/>
    <property type="match status" value="1"/>
</dbReference>
<feature type="domain" description="DUF4082" evidence="7">
    <location>
        <begin position="1416"/>
        <end position="1563"/>
    </location>
</feature>
<keyword evidence="5" id="KW-0812">Transmembrane</keyword>
<dbReference type="eggNOG" id="COG2372">
    <property type="taxonomic scope" value="Bacteria"/>
</dbReference>
<evidence type="ECO:0000313" key="8">
    <source>
        <dbReference type="EMBL" id="EIC28174.1"/>
    </source>
</evidence>
<dbReference type="PROSITE" id="PS50082">
    <property type="entry name" value="WD_REPEATS_2"/>
    <property type="match status" value="10"/>
</dbReference>
<dbReference type="EMBL" id="CM001475">
    <property type="protein sequence ID" value="EIC28174.1"/>
    <property type="molecule type" value="Genomic_DNA"/>
</dbReference>
<dbReference type="RefSeq" id="WP_005368945.1">
    <property type="nucleotide sequence ID" value="NZ_CM001475.1"/>
</dbReference>
<dbReference type="HOGENOM" id="CLU_231972_0_0_6"/>
<feature type="repeat" description="WD" evidence="4">
    <location>
        <begin position="527"/>
        <end position="568"/>
    </location>
</feature>
<keyword evidence="3" id="KW-0677">Repeat</keyword>
<dbReference type="InterPro" id="IPR015943">
    <property type="entry name" value="WD40/YVTN_repeat-like_dom_sf"/>
</dbReference>
<feature type="transmembrane region" description="Helical" evidence="5">
    <location>
        <begin position="9"/>
        <end position="27"/>
    </location>
</feature>
<evidence type="ECO:0000256" key="3">
    <source>
        <dbReference type="ARBA" id="ARBA00022737"/>
    </source>
</evidence>
<gene>
    <name evidence="8" type="ORF">Metal_0315</name>
</gene>
<feature type="repeat" description="WD" evidence="4">
    <location>
        <begin position="569"/>
        <end position="601"/>
    </location>
</feature>
<keyword evidence="2" id="KW-0732">Signal</keyword>
<dbReference type="PANTHER" id="PTHR19879:SF9">
    <property type="entry name" value="TRANSCRIPTION INITIATION FACTOR TFIID SUBUNIT 5"/>
    <property type="match status" value="1"/>
</dbReference>
<dbReference type="InterPro" id="IPR032812">
    <property type="entry name" value="SbsA_Ig"/>
</dbReference>
<dbReference type="CDD" id="cd00200">
    <property type="entry name" value="WD40"/>
    <property type="match status" value="1"/>
</dbReference>
<dbReference type="InterPro" id="IPR014755">
    <property type="entry name" value="Cu-Rt/internalin_Ig-like"/>
</dbReference>
<reference evidence="8 9" key="1">
    <citation type="journal article" date="2013" name="Genome Announc.">
        <title>Genome Sequence of the Obligate Gammaproteobacterial Methanotroph Methylomicrobium album Strain BG8.</title>
        <authorList>
            <person name="Kits K.D."/>
            <person name="Kalyuzhnaya M.G."/>
            <person name="Klotz M.G."/>
            <person name="Jetten M.S."/>
            <person name="Op den Camp H.J."/>
            <person name="Vuilleumier S."/>
            <person name="Bringel F."/>
            <person name="Dispirito A.A."/>
            <person name="Murrell J.C."/>
            <person name="Bruce D."/>
            <person name="Cheng J.F."/>
            <person name="Copeland A."/>
            <person name="Goodwin L."/>
            <person name="Hauser L."/>
            <person name="Lajus A."/>
            <person name="Land M.L."/>
            <person name="Lapidus A."/>
            <person name="Lucas S."/>
            <person name="Medigue C."/>
            <person name="Pitluck S."/>
            <person name="Woyke T."/>
            <person name="Zeytun A."/>
            <person name="Stein L.Y."/>
        </authorList>
    </citation>
    <scope>NUCLEOTIDE SEQUENCE [LARGE SCALE GENOMIC DNA]</scope>
    <source>
        <strain evidence="8 9">BG8</strain>
    </source>
</reference>
<evidence type="ECO:0000256" key="4">
    <source>
        <dbReference type="PROSITE-ProRule" id="PRU00221"/>
    </source>
</evidence>
<dbReference type="Pfam" id="PF00400">
    <property type="entry name" value="WD40"/>
    <property type="match status" value="9"/>
</dbReference>
<accession>H8GLX8</accession>
<dbReference type="Gene3D" id="2.60.40.1220">
    <property type="match status" value="3"/>
</dbReference>